<dbReference type="PANTHER" id="PTHR30385">
    <property type="entry name" value="SIGMA FACTOR F FLAGELLAR"/>
    <property type="match status" value="1"/>
</dbReference>
<evidence type="ECO:0000256" key="6">
    <source>
        <dbReference type="ARBA" id="ARBA00023163"/>
    </source>
</evidence>
<dbReference type="NCBIfam" id="TIGR02937">
    <property type="entry name" value="sigma70-ECF"/>
    <property type="match status" value="1"/>
</dbReference>
<dbReference type="SUPFAM" id="SSF46894">
    <property type="entry name" value="C-terminal effector domain of the bipartite response regulators"/>
    <property type="match status" value="1"/>
</dbReference>
<sequence length="182" mass="21034">MVVENYKGFVMMNAKNYFLLGAERDDLIQEGMIGLLKAIRAYDTEKAASFKTFATICVKRQIITAIKKANSNKNKALNTSIGIENENKETNREIEYFRGLKSYQSYNPEELALSKEQMNGLRNYLERKLSPLETSVFRYMVKGYPYKEIAEKMGEKVKAVDNAIQRIKRKSELWLDTYKGLS</sequence>
<evidence type="ECO:0000313" key="9">
    <source>
        <dbReference type="EMBL" id="REI39782.1"/>
    </source>
</evidence>
<keyword evidence="10" id="KW-1185">Reference proteome</keyword>
<keyword evidence="6" id="KW-0804">Transcription</keyword>
<dbReference type="InterPro" id="IPR013249">
    <property type="entry name" value="RNA_pol_sigma70_r4_t2"/>
</dbReference>
<keyword evidence="5" id="KW-0238">DNA-binding</keyword>
<organism evidence="9 10">
    <name type="scientific">Psychrilyobacter piezotolerans</name>
    <dbReference type="NCBI Taxonomy" id="2293438"/>
    <lineage>
        <taxon>Bacteria</taxon>
        <taxon>Fusobacteriati</taxon>
        <taxon>Fusobacteriota</taxon>
        <taxon>Fusobacteriia</taxon>
        <taxon>Fusobacteriales</taxon>
        <taxon>Fusobacteriaceae</taxon>
        <taxon>Psychrilyobacter</taxon>
    </lineage>
</organism>
<protein>
    <recommendedName>
        <fullName evidence="2">RNA polymerase sigma factor SigS</fullName>
    </recommendedName>
</protein>
<dbReference type="Pfam" id="PF04542">
    <property type="entry name" value="Sigma70_r2"/>
    <property type="match status" value="1"/>
</dbReference>
<dbReference type="EMBL" id="QUAJ01000032">
    <property type="protein sequence ID" value="REI39782.1"/>
    <property type="molecule type" value="Genomic_DNA"/>
</dbReference>
<evidence type="ECO:0000256" key="2">
    <source>
        <dbReference type="ARBA" id="ARBA00021245"/>
    </source>
</evidence>
<name>A0ABX9KDZ0_9FUSO</name>
<evidence type="ECO:0000313" key="10">
    <source>
        <dbReference type="Proteomes" id="UP000263486"/>
    </source>
</evidence>
<evidence type="ECO:0000256" key="4">
    <source>
        <dbReference type="ARBA" id="ARBA00023082"/>
    </source>
</evidence>
<dbReference type="PIRSF" id="PIRSF002939">
    <property type="entry name" value="RNA_polymerase_sigma-H_factor"/>
    <property type="match status" value="1"/>
</dbReference>
<dbReference type="Gene3D" id="1.10.10.10">
    <property type="entry name" value="Winged helix-like DNA-binding domain superfamily/Winged helix DNA-binding domain"/>
    <property type="match status" value="1"/>
</dbReference>
<proteinExistence type="inferred from homology"/>
<gene>
    <name evidence="9" type="ORF">DYH56_13480</name>
</gene>
<dbReference type="InterPro" id="IPR014284">
    <property type="entry name" value="RNA_pol_sigma-70_dom"/>
</dbReference>
<keyword evidence="3" id="KW-0805">Transcription regulation</keyword>
<dbReference type="InterPro" id="IPR016371">
    <property type="entry name" value="RNA_pol_sigma-H_factor"/>
</dbReference>
<comment type="caution">
    <text evidence="9">The sequence shown here is derived from an EMBL/GenBank/DDBJ whole genome shotgun (WGS) entry which is preliminary data.</text>
</comment>
<dbReference type="InterPro" id="IPR036388">
    <property type="entry name" value="WH-like_DNA-bd_sf"/>
</dbReference>
<dbReference type="PANTHER" id="PTHR30385:SF1">
    <property type="entry name" value="RNA POLYMERASE SIGMA-H FACTOR"/>
    <property type="match status" value="1"/>
</dbReference>
<evidence type="ECO:0000256" key="5">
    <source>
        <dbReference type="ARBA" id="ARBA00023125"/>
    </source>
</evidence>
<keyword evidence="4" id="KW-0731">Sigma factor</keyword>
<accession>A0ABX9KDZ0</accession>
<evidence type="ECO:0000256" key="1">
    <source>
        <dbReference type="ARBA" id="ARBA00007788"/>
    </source>
</evidence>
<feature type="domain" description="RNA polymerase sigma-70" evidence="8">
    <location>
        <begin position="26"/>
        <end position="39"/>
    </location>
</feature>
<evidence type="ECO:0000259" key="8">
    <source>
        <dbReference type="PROSITE" id="PS00715"/>
    </source>
</evidence>
<dbReference type="SUPFAM" id="SSF88946">
    <property type="entry name" value="Sigma2 domain of RNA polymerase sigma factors"/>
    <property type="match status" value="1"/>
</dbReference>
<evidence type="ECO:0000256" key="3">
    <source>
        <dbReference type="ARBA" id="ARBA00023015"/>
    </source>
</evidence>
<evidence type="ECO:0000256" key="7">
    <source>
        <dbReference type="ARBA" id="ARBA00024701"/>
    </source>
</evidence>
<reference evidence="9 10" key="1">
    <citation type="submission" date="2018-08" db="EMBL/GenBank/DDBJ databases">
        <title>Draft genome sequence of Psychrilyobacter sp. strain SD5 isolated from Black Sea water.</title>
        <authorList>
            <person name="Yadav S."/>
            <person name="Villanueva L."/>
            <person name="Damste J.S.S."/>
        </authorList>
    </citation>
    <scope>NUCLEOTIDE SEQUENCE [LARGE SCALE GENOMIC DNA]</scope>
    <source>
        <strain evidence="9 10">SD5</strain>
    </source>
</reference>
<dbReference type="InterPro" id="IPR007627">
    <property type="entry name" value="RNA_pol_sigma70_r2"/>
</dbReference>
<dbReference type="PROSITE" id="PS00715">
    <property type="entry name" value="SIGMA70_1"/>
    <property type="match status" value="1"/>
</dbReference>
<comment type="function">
    <text evidence="7">Sigma factors are initiation factors that promote the attachment of RNA polymerase to specific initiation sites and are then released. Sigma-S contributes to the protection against external stress, thus playing a role in cellular fitness and survival.</text>
</comment>
<dbReference type="InterPro" id="IPR016032">
    <property type="entry name" value="Sig_transdc_resp-reg_C-effctor"/>
</dbReference>
<comment type="similarity">
    <text evidence="1">Belongs to the sigma-70 factor family.</text>
</comment>
<dbReference type="InterPro" id="IPR013325">
    <property type="entry name" value="RNA_pol_sigma_r2"/>
</dbReference>
<dbReference type="Pfam" id="PF08281">
    <property type="entry name" value="Sigma70_r4_2"/>
    <property type="match status" value="1"/>
</dbReference>
<dbReference type="Proteomes" id="UP000263486">
    <property type="component" value="Unassembled WGS sequence"/>
</dbReference>
<dbReference type="Gene3D" id="1.20.120.1810">
    <property type="match status" value="1"/>
</dbReference>
<dbReference type="InterPro" id="IPR000943">
    <property type="entry name" value="RNA_pol_sigma70"/>
</dbReference>